<organism evidence="1 2">
    <name type="scientific">Mesorhizobium ventifaucium</name>
    <dbReference type="NCBI Taxonomy" id="666020"/>
    <lineage>
        <taxon>Bacteria</taxon>
        <taxon>Pseudomonadati</taxon>
        <taxon>Pseudomonadota</taxon>
        <taxon>Alphaproteobacteria</taxon>
        <taxon>Hyphomicrobiales</taxon>
        <taxon>Phyllobacteriaceae</taxon>
        <taxon>Mesorhizobium</taxon>
    </lineage>
</organism>
<evidence type="ECO:0000313" key="2">
    <source>
        <dbReference type="Proteomes" id="UP001152604"/>
    </source>
</evidence>
<proteinExistence type="predicted"/>
<sequence length="53" mass="5737">MGKVGRGAFERAVRQAVADDPLPSELLDAMLAVRDAVETVLPAARSRRENCRA</sequence>
<dbReference type="Proteomes" id="UP001152604">
    <property type="component" value="Unassembled WGS sequence"/>
</dbReference>
<protein>
    <submittedName>
        <fullName evidence="1">Uncharacterized protein</fullName>
    </submittedName>
</protein>
<comment type="caution">
    <text evidence="1">The sequence shown here is derived from an EMBL/GenBank/DDBJ whole genome shotgun (WGS) entry which is preliminary data.</text>
</comment>
<keyword evidence="2" id="KW-1185">Reference proteome</keyword>
<gene>
    <name evidence="1" type="ORF">MES4922_10174</name>
</gene>
<accession>A0ABN8J9E8</accession>
<reference evidence="1" key="1">
    <citation type="submission" date="2022-03" db="EMBL/GenBank/DDBJ databases">
        <authorList>
            <person name="Brunel B."/>
        </authorList>
    </citation>
    <scope>NUCLEOTIDE SEQUENCE</scope>
    <source>
        <strain evidence="1">STM4922sample</strain>
    </source>
</reference>
<name>A0ABN8J9E8_9HYPH</name>
<dbReference type="EMBL" id="CAKXZS010000001">
    <property type="protein sequence ID" value="CAH2394261.1"/>
    <property type="molecule type" value="Genomic_DNA"/>
</dbReference>
<evidence type="ECO:0000313" key="1">
    <source>
        <dbReference type="EMBL" id="CAH2394261.1"/>
    </source>
</evidence>